<feature type="compositionally biased region" description="Polar residues" evidence="8">
    <location>
        <begin position="144"/>
        <end position="160"/>
    </location>
</feature>
<dbReference type="OrthoDB" id="9972728at2759"/>
<dbReference type="AlphaFoldDB" id="A0A059JE31"/>
<feature type="domain" description="Small ribosomal subunit protein uS7" evidence="9">
    <location>
        <begin position="209"/>
        <end position="373"/>
    </location>
</feature>
<dbReference type="Pfam" id="PF00177">
    <property type="entry name" value="Ribosomal_S7"/>
    <property type="match status" value="1"/>
</dbReference>
<comment type="subcellular location">
    <subcellularLocation>
        <location evidence="1">Mitochondrion</location>
    </subcellularLocation>
</comment>
<dbReference type="InterPro" id="IPR023798">
    <property type="entry name" value="Ribosomal_uS7_dom"/>
</dbReference>
<evidence type="ECO:0000256" key="1">
    <source>
        <dbReference type="ARBA" id="ARBA00004173"/>
    </source>
</evidence>
<dbReference type="HOGENOM" id="CLU_049057_0_1_1"/>
<evidence type="ECO:0000256" key="5">
    <source>
        <dbReference type="ARBA" id="ARBA00023274"/>
    </source>
</evidence>
<dbReference type="GO" id="GO:0005739">
    <property type="term" value="C:mitochondrion"/>
    <property type="evidence" value="ECO:0007669"/>
    <property type="project" value="UniProtKB-SubCell"/>
</dbReference>
<keyword evidence="4" id="KW-0496">Mitochondrion</keyword>
<dbReference type="GO" id="GO:0005840">
    <property type="term" value="C:ribosome"/>
    <property type="evidence" value="ECO:0007669"/>
    <property type="project" value="UniProtKB-KW"/>
</dbReference>
<dbReference type="STRING" id="1215338.A0A059JE31"/>
<evidence type="ECO:0000313" key="11">
    <source>
        <dbReference type="Proteomes" id="UP000024533"/>
    </source>
</evidence>
<keyword evidence="5" id="KW-0687">Ribonucleoprotein</keyword>
<reference evidence="10 11" key="1">
    <citation type="submission" date="2014-02" db="EMBL/GenBank/DDBJ databases">
        <title>The Genome Sequence of Trichophyton interdigitale MR816.</title>
        <authorList>
            <consortium name="The Broad Institute Genomics Platform"/>
            <person name="Cuomo C.A."/>
            <person name="White T.C."/>
            <person name="Graser Y."/>
            <person name="Martinez-Rossi N."/>
            <person name="Heitman J."/>
            <person name="Young S.K."/>
            <person name="Zeng Q."/>
            <person name="Gargeya S."/>
            <person name="Abouelleil A."/>
            <person name="Alvarado L."/>
            <person name="Chapman S.B."/>
            <person name="Gainer-Dewar J."/>
            <person name="Goldberg J."/>
            <person name="Griggs A."/>
            <person name="Gujja S."/>
            <person name="Hansen M."/>
            <person name="Howarth C."/>
            <person name="Imamovic A."/>
            <person name="Larimer J."/>
            <person name="Martinez D."/>
            <person name="Murphy C."/>
            <person name="Pearson M.D."/>
            <person name="Persinoti G."/>
            <person name="Poon T."/>
            <person name="Priest M."/>
            <person name="Roberts A.D."/>
            <person name="Saif S."/>
            <person name="Shea T.D."/>
            <person name="Sykes S.N."/>
            <person name="Wortman J."/>
            <person name="Nusbaum C."/>
            <person name="Birren B."/>
        </authorList>
    </citation>
    <scope>NUCLEOTIDE SEQUENCE [LARGE SCALE GENOMIC DNA]</scope>
    <source>
        <strain evidence="10 11">MR816</strain>
    </source>
</reference>
<dbReference type="GO" id="GO:1990904">
    <property type="term" value="C:ribonucleoprotein complex"/>
    <property type="evidence" value="ECO:0007669"/>
    <property type="project" value="UniProtKB-KW"/>
</dbReference>
<dbReference type="InterPro" id="IPR036823">
    <property type="entry name" value="Ribosomal_uS7_dom_sf"/>
</dbReference>
<evidence type="ECO:0000256" key="7">
    <source>
        <dbReference type="ARBA" id="ARBA00039306"/>
    </source>
</evidence>
<evidence type="ECO:0000256" key="2">
    <source>
        <dbReference type="ARBA" id="ARBA00007151"/>
    </source>
</evidence>
<accession>A0A059JE31</accession>
<organism evidence="10 11">
    <name type="scientific">Trichophyton interdigitale (strain MR816)</name>
    <dbReference type="NCBI Taxonomy" id="1215338"/>
    <lineage>
        <taxon>Eukaryota</taxon>
        <taxon>Fungi</taxon>
        <taxon>Dikarya</taxon>
        <taxon>Ascomycota</taxon>
        <taxon>Pezizomycotina</taxon>
        <taxon>Eurotiomycetes</taxon>
        <taxon>Eurotiomycetidae</taxon>
        <taxon>Onygenales</taxon>
        <taxon>Arthrodermataceae</taxon>
        <taxon>Trichophyton</taxon>
    </lineage>
</organism>
<dbReference type="Proteomes" id="UP000024533">
    <property type="component" value="Unassembled WGS sequence"/>
</dbReference>
<feature type="region of interest" description="Disordered" evidence="8">
    <location>
        <begin position="139"/>
        <end position="175"/>
    </location>
</feature>
<dbReference type="Gene3D" id="1.10.455.10">
    <property type="entry name" value="Ribosomal protein S7 domain"/>
    <property type="match status" value="1"/>
</dbReference>
<dbReference type="FunFam" id="1.10.455.10:FF:000006">
    <property type="entry name" value="37S ribosomal protein S7, mitochondrial"/>
    <property type="match status" value="1"/>
</dbReference>
<keyword evidence="3" id="KW-0689">Ribosomal protein</keyword>
<dbReference type="GO" id="GO:0006412">
    <property type="term" value="P:translation"/>
    <property type="evidence" value="ECO:0007669"/>
    <property type="project" value="InterPro"/>
</dbReference>
<feature type="region of interest" description="Disordered" evidence="8">
    <location>
        <begin position="58"/>
        <end position="87"/>
    </location>
</feature>
<evidence type="ECO:0000259" key="9">
    <source>
        <dbReference type="Pfam" id="PF00177"/>
    </source>
</evidence>
<sequence length="388" mass="42154">MPPRIPILPARSALSLVRTAPVHDTIHQTTRKFGNISLHSSKCNTPLPHRSLKGVCSYRLSSSSSGSSGKQNGSGVGEQPLGPNQDQLPHVSEEAAATAQIMGKKCGEVGGPELEQGTPVADILKRDKEALKNMPKVLRDEAAANQTGNGSKRSFSTSARLHQGEVKGNSSADPSAATVANMLAASNRGESVDVEKGIPEGFKYEPPTLPLPPNERFDRRYEPLVEQFTKLIMKHGKLSLAQKHMAKILEYLRTAPAPLIDPSKPFLPGPPSPQLPLNPILYLTLAVDSIAPLFRIRQIRGIAGGGAALPIPSPLAQRQRRREAITWILDAAEKRRDNQLSHRIANEIIAIAEGKSSVWLKRAAIHKQATVSRANIRRASQQRRGRKQ</sequence>
<dbReference type="PANTHER" id="PTHR11205">
    <property type="entry name" value="RIBOSOMAL PROTEIN S7"/>
    <property type="match status" value="1"/>
</dbReference>
<dbReference type="InterPro" id="IPR000235">
    <property type="entry name" value="Ribosomal_uS7"/>
</dbReference>
<dbReference type="CDD" id="cd14868">
    <property type="entry name" value="uS7_Mitochondria_Fungi"/>
    <property type="match status" value="1"/>
</dbReference>
<evidence type="ECO:0000256" key="8">
    <source>
        <dbReference type="SAM" id="MobiDB-lite"/>
    </source>
</evidence>
<dbReference type="SUPFAM" id="SSF47973">
    <property type="entry name" value="Ribosomal protein S7"/>
    <property type="match status" value="1"/>
</dbReference>
<dbReference type="InterPro" id="IPR047988">
    <property type="entry name" value="Ribosomal_uS7m_fungi"/>
</dbReference>
<evidence type="ECO:0000256" key="3">
    <source>
        <dbReference type="ARBA" id="ARBA00022980"/>
    </source>
</evidence>
<proteinExistence type="inferred from homology"/>
<dbReference type="EMBL" id="AOKY01000185">
    <property type="protein sequence ID" value="KDB25702.1"/>
    <property type="molecule type" value="Genomic_DNA"/>
</dbReference>
<dbReference type="OMA" id="HRYDPVV"/>
<evidence type="ECO:0000256" key="4">
    <source>
        <dbReference type="ARBA" id="ARBA00023128"/>
    </source>
</evidence>
<protein>
    <recommendedName>
        <fullName evidence="7">Small ribosomal subunit protein uS7m</fullName>
    </recommendedName>
</protein>
<comment type="function">
    <text evidence="6">Component of the mitochondrial ribosome (mitoribosome), a dedicated translation machinery responsible for the synthesis of mitochondrial genome-encoded proteins, including at least some of the essential transmembrane subunits of the mitochondrial respiratory chain. The mitoribosomes are attached to the mitochondrial inner membrane and translation products are cotranslationally integrated into the membrane.</text>
</comment>
<name>A0A059JE31_TRIIM</name>
<evidence type="ECO:0000313" key="10">
    <source>
        <dbReference type="EMBL" id="KDB25702.1"/>
    </source>
</evidence>
<keyword evidence="11" id="KW-1185">Reference proteome</keyword>
<feature type="compositionally biased region" description="Low complexity" evidence="8">
    <location>
        <begin position="61"/>
        <end position="73"/>
    </location>
</feature>
<comment type="caution">
    <text evidence="10">The sequence shown here is derived from an EMBL/GenBank/DDBJ whole genome shotgun (WGS) entry which is preliminary data.</text>
</comment>
<comment type="similarity">
    <text evidence="2">Belongs to the universal ribosomal protein uS7 family.</text>
</comment>
<gene>
    <name evidence="10" type="ORF">H109_02489</name>
</gene>
<evidence type="ECO:0000256" key="6">
    <source>
        <dbReference type="ARBA" id="ARBA00037226"/>
    </source>
</evidence>